<evidence type="ECO:0000313" key="2">
    <source>
        <dbReference type="Proteomes" id="UP000695562"/>
    </source>
</evidence>
<gene>
    <name evidence="1" type="ORF">CYY_002441</name>
</gene>
<dbReference type="EMBL" id="AJWJ01000067">
    <property type="protein sequence ID" value="KAF2076263.1"/>
    <property type="molecule type" value="Genomic_DNA"/>
</dbReference>
<dbReference type="PANTHER" id="PTHR32556">
    <property type="entry name" value="F-BOX DOMAIN-CONTAINING PROTEIN-RELATED-RELATED"/>
    <property type="match status" value="1"/>
</dbReference>
<proteinExistence type="predicted"/>
<reference evidence="1" key="1">
    <citation type="submission" date="2020-01" db="EMBL/GenBank/DDBJ databases">
        <title>Development of genomics and gene disruption for Polysphondylium violaceum indicates a role for the polyketide synthase stlB in stalk morphogenesis.</title>
        <authorList>
            <person name="Narita B."/>
            <person name="Kawabe Y."/>
            <person name="Kin K."/>
            <person name="Saito T."/>
            <person name="Gibbs R."/>
            <person name="Kuspa A."/>
            <person name="Muzny D."/>
            <person name="Queller D."/>
            <person name="Richards S."/>
            <person name="Strassman J."/>
            <person name="Sucgang R."/>
            <person name="Worley K."/>
            <person name="Schaap P."/>
        </authorList>
    </citation>
    <scope>NUCLEOTIDE SEQUENCE</scope>
    <source>
        <strain evidence="1">QSvi11</strain>
    </source>
</reference>
<dbReference type="Proteomes" id="UP000695562">
    <property type="component" value="Unassembled WGS sequence"/>
</dbReference>
<dbReference type="PANTHER" id="PTHR32556:SF18">
    <property type="match status" value="1"/>
</dbReference>
<accession>A0A8J4PWH6</accession>
<keyword evidence="2" id="KW-1185">Reference proteome</keyword>
<evidence type="ECO:0000313" key="1">
    <source>
        <dbReference type="EMBL" id="KAF2076263.1"/>
    </source>
</evidence>
<dbReference type="AlphaFoldDB" id="A0A8J4PWH6"/>
<comment type="caution">
    <text evidence="1">The sequence shown here is derived from an EMBL/GenBank/DDBJ whole genome shotgun (WGS) entry which is preliminary data.</text>
</comment>
<protein>
    <submittedName>
        <fullName evidence="1">Uncharacterized protein</fullName>
    </submittedName>
</protein>
<organism evidence="1 2">
    <name type="scientific">Polysphondylium violaceum</name>
    <dbReference type="NCBI Taxonomy" id="133409"/>
    <lineage>
        <taxon>Eukaryota</taxon>
        <taxon>Amoebozoa</taxon>
        <taxon>Evosea</taxon>
        <taxon>Eumycetozoa</taxon>
        <taxon>Dictyostelia</taxon>
        <taxon>Dictyosteliales</taxon>
        <taxon>Dictyosteliaceae</taxon>
        <taxon>Polysphondylium</taxon>
    </lineage>
</organism>
<name>A0A8J4PWH6_9MYCE</name>
<sequence length="347" mass="40743">MIVLFILKRFQTMYFRLYQDPKRRTSIKPTPRYPPKSKTANAKQHLLLYKKKQVKKVAIEILDVQESSLFTELKNDFPLLKRIKILNTDRNILEHIPIIAMLKEFKSIKQRSLKFDLDLYTITTQPFSGFQRIKSILKSKIAFPHRVSNLKIPLADFHPMFTFDQIVHLVKYLKPTRLYLLNLYQEVQSCCLRLGVYPIIAALNSNYKHIRIDDDTISLLAMYRFLLSPKLKSIKCQVDLTPIITLYKPKDQEKKKISVASPTMDYDSLNLDELRFDLVTKDLWDKTRKVLSDKTTLEYLFVHDGHCGILHNDGNEISFPSKYFKAFANDFIQMFGNNKSIKYLHGL</sequence>